<gene>
    <name evidence="8" type="ORF">JAAARDRAFT_41178</name>
</gene>
<dbReference type="GO" id="GO:0030697">
    <property type="term" value="F:tRNA (uracil(54)-C5)-methyltransferase activity, S-adenosyl methionine-dependent"/>
    <property type="evidence" value="ECO:0007669"/>
    <property type="project" value="InterPro"/>
</dbReference>
<sequence>MSAQTRRKPDSDFSPSHGPPSEKKPRLEPISSDPSTSLANETEHQHEVDAEPFPEVQESHPSLPSGRGKGKGSGLGKKQKKRKRPAIEPYSSDDVLWRDIISLLGKDVVDKVVEEGREWDAPFEGPEKRELEVVVSAISSGGESLSILPPLFSSPQVPWVIVTPYALPGERILVRVYRHSRLHSVADLIKVVESLDDGVEINGVIVKREQEWVKCRYFGKCAGCQYQMLSYETQLELKRNVVVKAYQNFSCLPSTSLPPILPTIPSPLQYAYRTKISPHFEAVPSRYKGKTVDEVVAAERRSRSGRPKVEDAEGGKEVKQFGPFDEKPDWLNIGFNRTGTRLVMDIEECPLATPVINESLSITRENVVNNITSYKKGVSLLFRDSLEVPSSSPVAGPSTPAPAVASPSLDGTTDKDVEMDALSANLEKHVCITNHKAIVRERVGDFLFEFPASSFFQNNNSVLVPLTTYVRDAIFPPSTPSTPPPKPEDQPTHLVDAYCGSGLFAITLSPHFSKIAGIEISQESIKYATTNANLNSIPPSKITFRAGDAVDIFSVVGDFPPAKTVLLIDPPRKGCDEKFVEQLIRFGAGVVVYVSCNVHTQARDVGMILGKGVKRFGEEGERRYVVESLRGFDLFPQTAHVESVAVLRLV</sequence>
<evidence type="ECO:0000256" key="3">
    <source>
        <dbReference type="ARBA" id="ARBA00022691"/>
    </source>
</evidence>
<dbReference type="GO" id="GO:0008033">
    <property type="term" value="P:tRNA processing"/>
    <property type="evidence" value="ECO:0007669"/>
    <property type="project" value="InterPro"/>
</dbReference>
<evidence type="ECO:0000313" key="8">
    <source>
        <dbReference type="EMBL" id="KDQ51329.1"/>
    </source>
</evidence>
<accession>A0A067P967</accession>
<dbReference type="PANTHER" id="PTHR11061">
    <property type="entry name" value="RNA M5U METHYLTRANSFERASE"/>
    <property type="match status" value="1"/>
</dbReference>
<dbReference type="InterPro" id="IPR010280">
    <property type="entry name" value="U5_MeTrfase_fam"/>
</dbReference>
<evidence type="ECO:0000259" key="7">
    <source>
        <dbReference type="PROSITE" id="PS50926"/>
    </source>
</evidence>
<feature type="binding site" evidence="4">
    <location>
        <position position="498"/>
    </location>
    <ligand>
        <name>S-adenosyl-L-methionine</name>
        <dbReference type="ChEBI" id="CHEBI:59789"/>
    </ligand>
</feature>
<dbReference type="InterPro" id="IPR012340">
    <property type="entry name" value="NA-bd_OB-fold"/>
</dbReference>
<dbReference type="STRING" id="933084.A0A067P967"/>
<keyword evidence="2 4" id="KW-0808">Transferase</keyword>
<feature type="binding site" evidence="4">
    <location>
        <position position="569"/>
    </location>
    <ligand>
        <name>S-adenosyl-L-methionine</name>
        <dbReference type="ChEBI" id="CHEBI:59789"/>
    </ligand>
</feature>
<dbReference type="Gene3D" id="2.40.50.140">
    <property type="entry name" value="Nucleic acid-binding proteins"/>
    <property type="match status" value="1"/>
</dbReference>
<dbReference type="InterPro" id="IPR025795">
    <property type="entry name" value="tRNA_(uracil-5-)_MeTrfase"/>
</dbReference>
<evidence type="ECO:0000256" key="2">
    <source>
        <dbReference type="ARBA" id="ARBA00022679"/>
    </source>
</evidence>
<dbReference type="Proteomes" id="UP000027265">
    <property type="component" value="Unassembled WGS sequence"/>
</dbReference>
<dbReference type="InParanoid" id="A0A067P967"/>
<reference evidence="9" key="1">
    <citation type="journal article" date="2014" name="Proc. Natl. Acad. Sci. U.S.A.">
        <title>Extensive sampling of basidiomycete genomes demonstrates inadequacy of the white-rot/brown-rot paradigm for wood decay fungi.</title>
        <authorList>
            <person name="Riley R."/>
            <person name="Salamov A.A."/>
            <person name="Brown D.W."/>
            <person name="Nagy L.G."/>
            <person name="Floudas D."/>
            <person name="Held B.W."/>
            <person name="Levasseur A."/>
            <person name="Lombard V."/>
            <person name="Morin E."/>
            <person name="Otillar R."/>
            <person name="Lindquist E.A."/>
            <person name="Sun H."/>
            <person name="LaButti K.M."/>
            <person name="Schmutz J."/>
            <person name="Jabbour D."/>
            <person name="Luo H."/>
            <person name="Baker S.E."/>
            <person name="Pisabarro A.G."/>
            <person name="Walton J.D."/>
            <person name="Blanchette R.A."/>
            <person name="Henrissat B."/>
            <person name="Martin F."/>
            <person name="Cullen D."/>
            <person name="Hibbett D.S."/>
            <person name="Grigoriev I.V."/>
        </authorList>
    </citation>
    <scope>NUCLEOTIDE SEQUENCE [LARGE SCALE GENOMIC DNA]</scope>
    <source>
        <strain evidence="9">MUCL 33604</strain>
    </source>
</reference>
<dbReference type="Pfam" id="PF05958">
    <property type="entry name" value="tRNA_U5-meth_tr"/>
    <property type="match status" value="1"/>
</dbReference>
<name>A0A067P967_9AGAM</name>
<dbReference type="FunCoup" id="A0A067P967">
    <property type="interactions" value="102"/>
</dbReference>
<feature type="region of interest" description="Disordered" evidence="6">
    <location>
        <begin position="389"/>
        <end position="415"/>
    </location>
</feature>
<feature type="binding site" evidence="4">
    <location>
        <position position="519"/>
    </location>
    <ligand>
        <name>S-adenosyl-L-methionine</name>
        <dbReference type="ChEBI" id="CHEBI:59789"/>
    </ligand>
</feature>
<keyword evidence="3 4" id="KW-0949">S-adenosyl-L-methionine</keyword>
<feature type="binding site" evidence="4">
    <location>
        <position position="457"/>
    </location>
    <ligand>
        <name>S-adenosyl-L-methionine</name>
        <dbReference type="ChEBI" id="CHEBI:59789"/>
    </ligand>
</feature>
<comment type="similarity">
    <text evidence="4">Belongs to the class I-like SAM-binding methyltransferase superfamily. RNA M5U methyltransferase family.</text>
</comment>
<evidence type="ECO:0000256" key="1">
    <source>
        <dbReference type="ARBA" id="ARBA00022603"/>
    </source>
</evidence>
<feature type="active site" description="Nucleophile" evidence="4">
    <location>
        <position position="596"/>
    </location>
</feature>
<dbReference type="InterPro" id="IPR030390">
    <property type="entry name" value="MeTrfase_TrmA_AS"/>
</dbReference>
<dbReference type="GO" id="GO:0032259">
    <property type="term" value="P:methylation"/>
    <property type="evidence" value="ECO:0007669"/>
    <property type="project" value="UniProtKB-KW"/>
</dbReference>
<dbReference type="PROSITE" id="PS01231">
    <property type="entry name" value="TRMA_2"/>
    <property type="match status" value="1"/>
</dbReference>
<dbReference type="GO" id="GO:0009451">
    <property type="term" value="P:RNA modification"/>
    <property type="evidence" value="ECO:0007669"/>
    <property type="project" value="UniProtKB-ARBA"/>
</dbReference>
<evidence type="ECO:0000256" key="4">
    <source>
        <dbReference type="PROSITE-ProRule" id="PRU01024"/>
    </source>
</evidence>
<dbReference type="PROSITE" id="PS50926">
    <property type="entry name" value="TRAM"/>
    <property type="match status" value="1"/>
</dbReference>
<dbReference type="HOGENOM" id="CLU_014689_3_1_1"/>
<dbReference type="SUPFAM" id="SSF53335">
    <property type="entry name" value="S-adenosyl-L-methionine-dependent methyltransferases"/>
    <property type="match status" value="1"/>
</dbReference>
<protein>
    <recommendedName>
        <fullName evidence="7">TRAM domain-containing protein</fullName>
    </recommendedName>
</protein>
<dbReference type="PROSITE" id="PS01230">
    <property type="entry name" value="TRMA_1"/>
    <property type="match status" value="1"/>
</dbReference>
<dbReference type="PANTHER" id="PTHR11061:SF30">
    <property type="entry name" value="TRNA (URACIL(54)-C(5))-METHYLTRANSFERASE"/>
    <property type="match status" value="1"/>
</dbReference>
<dbReference type="EMBL" id="KL197749">
    <property type="protein sequence ID" value="KDQ51329.1"/>
    <property type="molecule type" value="Genomic_DNA"/>
</dbReference>
<feature type="region of interest" description="Disordered" evidence="6">
    <location>
        <begin position="299"/>
        <end position="321"/>
    </location>
</feature>
<dbReference type="InterPro" id="IPR029063">
    <property type="entry name" value="SAM-dependent_MTases_sf"/>
</dbReference>
<organism evidence="8 9">
    <name type="scientific">Jaapia argillacea MUCL 33604</name>
    <dbReference type="NCBI Taxonomy" id="933084"/>
    <lineage>
        <taxon>Eukaryota</taxon>
        <taxon>Fungi</taxon>
        <taxon>Dikarya</taxon>
        <taxon>Basidiomycota</taxon>
        <taxon>Agaricomycotina</taxon>
        <taxon>Agaricomycetes</taxon>
        <taxon>Agaricomycetidae</taxon>
        <taxon>Jaapiales</taxon>
        <taxon>Jaapiaceae</taxon>
        <taxon>Jaapia</taxon>
    </lineage>
</organism>
<keyword evidence="9" id="KW-1185">Reference proteome</keyword>
<dbReference type="Gene3D" id="3.40.50.150">
    <property type="entry name" value="Vaccinia Virus protein VP39"/>
    <property type="match status" value="2"/>
</dbReference>
<dbReference type="PROSITE" id="PS51687">
    <property type="entry name" value="SAM_MT_RNA_M5U"/>
    <property type="match status" value="1"/>
</dbReference>
<dbReference type="AlphaFoldDB" id="A0A067P967"/>
<evidence type="ECO:0000256" key="5">
    <source>
        <dbReference type="PROSITE-ProRule" id="PRU10015"/>
    </source>
</evidence>
<dbReference type="OrthoDB" id="10250660at2759"/>
<feature type="active site" evidence="5">
    <location>
        <position position="596"/>
    </location>
</feature>
<dbReference type="InterPro" id="IPR002792">
    <property type="entry name" value="TRAM_dom"/>
</dbReference>
<proteinExistence type="inferred from homology"/>
<feature type="domain" description="TRAM" evidence="7">
    <location>
        <begin position="121"/>
        <end position="190"/>
    </location>
</feature>
<keyword evidence="1 4" id="KW-0489">Methyltransferase</keyword>
<dbReference type="FunFam" id="2.40.50.140:FF:000201">
    <property type="entry name" value="TRM2p tRNA methyltransferase"/>
    <property type="match status" value="1"/>
</dbReference>
<dbReference type="PROSITE" id="PS51622">
    <property type="entry name" value="SAM_MT_RNA_M5U_2"/>
    <property type="match status" value="1"/>
</dbReference>
<evidence type="ECO:0000256" key="6">
    <source>
        <dbReference type="SAM" id="MobiDB-lite"/>
    </source>
</evidence>
<dbReference type="InterPro" id="IPR030391">
    <property type="entry name" value="MeTrfase_TrmA_CS"/>
</dbReference>
<feature type="compositionally biased region" description="Low complexity" evidence="6">
    <location>
        <begin position="389"/>
        <end position="408"/>
    </location>
</feature>
<evidence type="ECO:0000313" key="9">
    <source>
        <dbReference type="Proteomes" id="UP000027265"/>
    </source>
</evidence>
<feature type="region of interest" description="Disordered" evidence="6">
    <location>
        <begin position="1"/>
        <end position="87"/>
    </location>
</feature>